<keyword evidence="1" id="KW-0812">Transmembrane</keyword>
<name>A0A251TWP5_HELAN</name>
<evidence type="ECO:0000313" key="2">
    <source>
        <dbReference type="EMBL" id="OTG15557.1"/>
    </source>
</evidence>
<dbReference type="AlphaFoldDB" id="A0A251TWP5"/>
<accession>A0A251TWP5</accession>
<dbReference type="InParanoid" id="A0A251TWP5"/>
<protein>
    <submittedName>
        <fullName evidence="2">Uncharacterized protein</fullName>
    </submittedName>
</protein>
<organism evidence="2 3">
    <name type="scientific">Helianthus annuus</name>
    <name type="common">Common sunflower</name>
    <dbReference type="NCBI Taxonomy" id="4232"/>
    <lineage>
        <taxon>Eukaryota</taxon>
        <taxon>Viridiplantae</taxon>
        <taxon>Streptophyta</taxon>
        <taxon>Embryophyta</taxon>
        <taxon>Tracheophyta</taxon>
        <taxon>Spermatophyta</taxon>
        <taxon>Magnoliopsida</taxon>
        <taxon>eudicotyledons</taxon>
        <taxon>Gunneridae</taxon>
        <taxon>Pentapetalae</taxon>
        <taxon>asterids</taxon>
        <taxon>campanulids</taxon>
        <taxon>Asterales</taxon>
        <taxon>Asteraceae</taxon>
        <taxon>Asteroideae</taxon>
        <taxon>Heliantheae alliance</taxon>
        <taxon>Heliantheae</taxon>
        <taxon>Helianthus</taxon>
    </lineage>
</organism>
<sequence>MATPVATVAPPAGLTTMMIFSDMSRLVLMISFFVCFFPEIAEIRSHLLTWKELLWFLLRLLKAPQQLLLNQELVWHWIEGRN</sequence>
<keyword evidence="1" id="KW-0472">Membrane</keyword>
<gene>
    <name evidence="2" type="ORF">HannXRQ_Chr09g0261691</name>
</gene>
<proteinExistence type="predicted"/>
<dbReference type="Proteomes" id="UP000215914">
    <property type="component" value="Chromosome 9"/>
</dbReference>
<feature type="transmembrane region" description="Helical" evidence="1">
    <location>
        <begin position="23"/>
        <end position="41"/>
    </location>
</feature>
<keyword evidence="3" id="KW-1185">Reference proteome</keyword>
<keyword evidence="1" id="KW-1133">Transmembrane helix</keyword>
<evidence type="ECO:0000313" key="3">
    <source>
        <dbReference type="Proteomes" id="UP000215914"/>
    </source>
</evidence>
<dbReference type="EMBL" id="CM007898">
    <property type="protein sequence ID" value="OTG15557.1"/>
    <property type="molecule type" value="Genomic_DNA"/>
</dbReference>
<evidence type="ECO:0000256" key="1">
    <source>
        <dbReference type="SAM" id="Phobius"/>
    </source>
</evidence>
<reference evidence="3" key="1">
    <citation type="journal article" date="2017" name="Nature">
        <title>The sunflower genome provides insights into oil metabolism, flowering and Asterid evolution.</title>
        <authorList>
            <person name="Badouin H."/>
            <person name="Gouzy J."/>
            <person name="Grassa C.J."/>
            <person name="Murat F."/>
            <person name="Staton S.E."/>
            <person name="Cottret L."/>
            <person name="Lelandais-Briere C."/>
            <person name="Owens G.L."/>
            <person name="Carrere S."/>
            <person name="Mayjonade B."/>
            <person name="Legrand L."/>
            <person name="Gill N."/>
            <person name="Kane N.C."/>
            <person name="Bowers J.E."/>
            <person name="Hubner S."/>
            <person name="Bellec A."/>
            <person name="Berard A."/>
            <person name="Berges H."/>
            <person name="Blanchet N."/>
            <person name="Boniface M.C."/>
            <person name="Brunel D."/>
            <person name="Catrice O."/>
            <person name="Chaidir N."/>
            <person name="Claudel C."/>
            <person name="Donnadieu C."/>
            <person name="Faraut T."/>
            <person name="Fievet G."/>
            <person name="Helmstetter N."/>
            <person name="King M."/>
            <person name="Knapp S.J."/>
            <person name="Lai Z."/>
            <person name="Le Paslier M.C."/>
            <person name="Lippi Y."/>
            <person name="Lorenzon L."/>
            <person name="Mandel J.R."/>
            <person name="Marage G."/>
            <person name="Marchand G."/>
            <person name="Marquand E."/>
            <person name="Bret-Mestries E."/>
            <person name="Morien E."/>
            <person name="Nambeesan S."/>
            <person name="Nguyen T."/>
            <person name="Pegot-Espagnet P."/>
            <person name="Pouilly N."/>
            <person name="Raftis F."/>
            <person name="Sallet E."/>
            <person name="Schiex T."/>
            <person name="Thomas J."/>
            <person name="Vandecasteele C."/>
            <person name="Vares D."/>
            <person name="Vear F."/>
            <person name="Vautrin S."/>
            <person name="Crespi M."/>
            <person name="Mangin B."/>
            <person name="Burke J.M."/>
            <person name="Salse J."/>
            <person name="Munos S."/>
            <person name="Vincourt P."/>
            <person name="Rieseberg L.H."/>
            <person name="Langlade N.B."/>
        </authorList>
    </citation>
    <scope>NUCLEOTIDE SEQUENCE [LARGE SCALE GENOMIC DNA]</scope>
    <source>
        <strain evidence="3">cv. SF193</strain>
    </source>
</reference>